<reference evidence="2" key="1">
    <citation type="submission" date="2021-01" db="EMBL/GenBank/DDBJ databases">
        <authorList>
            <person name="Corre E."/>
            <person name="Pelletier E."/>
            <person name="Niang G."/>
            <person name="Scheremetjew M."/>
            <person name="Finn R."/>
            <person name="Kale V."/>
            <person name="Holt S."/>
            <person name="Cochrane G."/>
            <person name="Meng A."/>
            <person name="Brown T."/>
            <person name="Cohen L."/>
        </authorList>
    </citation>
    <scope>NUCLEOTIDE SEQUENCE</scope>
    <source>
        <strain evidence="2">RCC733</strain>
    </source>
</reference>
<sequence length="216" mass="23329">MMMPSSTRQDRSSKLRVIPRLGSVILMISVLVVMGLLSGDTEFAAAGRTTDLNDGFKGASSGRKVYRLHQTANTKSNINGRQQAGVQVKELTMKSVDGAKYAVSIEEKDVDLKALPQQTTTASATLVDQYPQLKRSVDHIADLPLWKLVPMGPQFMDTVEKAYGKSFAKICKFRLNTDILLLLGKMASTTFNPLGAVGGDVGYGLLQAGFVPMAMG</sequence>
<keyword evidence="1" id="KW-1133">Transmembrane helix</keyword>
<keyword evidence="1" id="KW-0472">Membrane</keyword>
<proteinExistence type="predicted"/>
<name>A0A7S2F7Q7_9CHLO</name>
<gene>
    <name evidence="2" type="ORF">PPRO1471_LOCUS3966</name>
</gene>
<evidence type="ECO:0000256" key="1">
    <source>
        <dbReference type="SAM" id="Phobius"/>
    </source>
</evidence>
<dbReference type="AlphaFoldDB" id="A0A7S2F7Q7"/>
<protein>
    <submittedName>
        <fullName evidence="2">Uncharacterized protein</fullName>
    </submittedName>
</protein>
<feature type="transmembrane region" description="Helical" evidence="1">
    <location>
        <begin position="21"/>
        <end position="39"/>
    </location>
</feature>
<dbReference type="EMBL" id="HBGR01005873">
    <property type="protein sequence ID" value="CAD9377010.1"/>
    <property type="molecule type" value="Transcribed_RNA"/>
</dbReference>
<organism evidence="2">
    <name type="scientific">Pycnococcus provasolii</name>
    <dbReference type="NCBI Taxonomy" id="41880"/>
    <lineage>
        <taxon>Eukaryota</taxon>
        <taxon>Viridiplantae</taxon>
        <taxon>Chlorophyta</taxon>
        <taxon>Pseudoscourfieldiophyceae</taxon>
        <taxon>Pseudoscourfieldiales</taxon>
        <taxon>Pycnococcaceae</taxon>
        <taxon>Pycnococcus</taxon>
    </lineage>
</organism>
<accession>A0A7S2F7Q7</accession>
<keyword evidence="1" id="KW-0812">Transmembrane</keyword>
<evidence type="ECO:0000313" key="2">
    <source>
        <dbReference type="EMBL" id="CAD9377010.1"/>
    </source>
</evidence>